<keyword evidence="9" id="KW-0472">Membrane</keyword>
<keyword evidence="5" id="KW-0560">Oxidoreductase</keyword>
<proteinExistence type="inferred from homology"/>
<dbReference type="Gene3D" id="1.10.630.10">
    <property type="entry name" value="Cytochrome P450"/>
    <property type="match status" value="1"/>
</dbReference>
<dbReference type="CDD" id="cd11041">
    <property type="entry name" value="CYP503A1-like"/>
    <property type="match status" value="1"/>
</dbReference>
<dbReference type="STRING" id="1429867.A0A0G4P252"/>
<evidence type="ECO:0000256" key="6">
    <source>
        <dbReference type="ARBA" id="ARBA00023004"/>
    </source>
</evidence>
<evidence type="ECO:0000256" key="1">
    <source>
        <dbReference type="ARBA" id="ARBA00001971"/>
    </source>
</evidence>
<evidence type="ECO:0000313" key="11">
    <source>
        <dbReference type="Proteomes" id="UP000053732"/>
    </source>
</evidence>
<dbReference type="PANTHER" id="PTHR46206">
    <property type="entry name" value="CYTOCHROME P450"/>
    <property type="match status" value="1"/>
</dbReference>
<name>A0A0G4P252_PENC3</name>
<dbReference type="InterPro" id="IPR001128">
    <property type="entry name" value="Cyt_P450"/>
</dbReference>
<dbReference type="PRINTS" id="PR00465">
    <property type="entry name" value="EP450IV"/>
</dbReference>
<evidence type="ECO:0000256" key="7">
    <source>
        <dbReference type="ARBA" id="ARBA00023033"/>
    </source>
</evidence>
<dbReference type="Proteomes" id="UP000053732">
    <property type="component" value="Unassembled WGS sequence"/>
</dbReference>
<feature type="binding site" description="axial binding residue" evidence="8">
    <location>
        <position position="444"/>
    </location>
    <ligand>
        <name>heme</name>
        <dbReference type="ChEBI" id="CHEBI:30413"/>
    </ligand>
    <ligandPart>
        <name>Fe</name>
        <dbReference type="ChEBI" id="CHEBI:18248"/>
    </ligandPart>
</feature>
<keyword evidence="4 8" id="KW-0479">Metal-binding</keyword>
<sequence>MAIDQWFHLDSTSGGLVLGAIVITFVLLEIRARRLNPSRLPVFNDRKWWEIGYGKATKRYISDPEGLIKSGLEKGGDAFYLCTEAHFRLILSPKYADVIGEDNRFDLGMFIGEDFHAGVPGFEPISNISLPSKVLQIAVKTKLARQTPKLVDPLSNETALALDRHWTEQTEWHQVNLRYTASQIVAQMVCRVFLGDEDLCKDQHWLNLMFEFLENTFIAAHELRRWPIPMRTLVSRFSPICRAVRTQLQEVEQYLKPLLHKKIGPDSETNALEWVIEASKGCSYDFTTLQLTLALASLDTSSDLISKAICDLSENPALVEDIRKEIIEIVGKEGLTKSSVQRLYLLDSALKESQRLRPLGYSNMERLAKETVVLPDGLIIPKGTAIMVSACHMMDSSVWPDGEKYDGYRFANLRKNAKNSLTSPYQLASTSPDHMGFGHGKQACPGRHYATIFLKVALCHIIMKYDFNVILPEEGPTELRGHNILPHSNIKLNLRRRKEEISL</sequence>
<dbReference type="EMBL" id="HG793137">
    <property type="protein sequence ID" value="CRL20400.1"/>
    <property type="molecule type" value="Genomic_DNA"/>
</dbReference>
<evidence type="ECO:0000256" key="3">
    <source>
        <dbReference type="ARBA" id="ARBA00022617"/>
    </source>
</evidence>
<dbReference type="InterPro" id="IPR036396">
    <property type="entry name" value="Cyt_P450_sf"/>
</dbReference>
<keyword evidence="7" id="KW-0503">Monooxygenase</keyword>
<accession>A0A0G4P252</accession>
<keyword evidence="3 8" id="KW-0349">Heme</keyword>
<dbReference type="SUPFAM" id="SSF48264">
    <property type="entry name" value="Cytochrome P450"/>
    <property type="match status" value="1"/>
</dbReference>
<dbReference type="GO" id="GO:0016705">
    <property type="term" value="F:oxidoreductase activity, acting on paired donors, with incorporation or reduction of molecular oxygen"/>
    <property type="evidence" value="ECO:0007669"/>
    <property type="project" value="InterPro"/>
</dbReference>
<organism evidence="10 11">
    <name type="scientific">Penicillium camemberti (strain FM 013)</name>
    <dbReference type="NCBI Taxonomy" id="1429867"/>
    <lineage>
        <taxon>Eukaryota</taxon>
        <taxon>Fungi</taxon>
        <taxon>Dikarya</taxon>
        <taxon>Ascomycota</taxon>
        <taxon>Pezizomycotina</taxon>
        <taxon>Eurotiomycetes</taxon>
        <taxon>Eurotiomycetidae</taxon>
        <taxon>Eurotiales</taxon>
        <taxon>Aspergillaceae</taxon>
        <taxon>Penicillium</taxon>
    </lineage>
</organism>
<evidence type="ECO:0000256" key="2">
    <source>
        <dbReference type="ARBA" id="ARBA00010617"/>
    </source>
</evidence>
<dbReference type="PANTHER" id="PTHR46206:SF2">
    <property type="entry name" value="CYTOCHROME P450 MONOOXYGENASE AUSG-RELATED"/>
    <property type="match status" value="1"/>
</dbReference>
<keyword evidence="11" id="KW-1185">Reference proteome</keyword>
<dbReference type="GO" id="GO:0043386">
    <property type="term" value="P:mycotoxin biosynthetic process"/>
    <property type="evidence" value="ECO:0007669"/>
    <property type="project" value="UniProtKB-ARBA"/>
</dbReference>
<dbReference type="AlphaFoldDB" id="A0A0G4P252"/>
<comment type="similarity">
    <text evidence="2">Belongs to the cytochrome P450 family.</text>
</comment>
<evidence type="ECO:0000313" key="10">
    <source>
        <dbReference type="EMBL" id="CRL20400.1"/>
    </source>
</evidence>
<evidence type="ECO:0000256" key="5">
    <source>
        <dbReference type="ARBA" id="ARBA00023002"/>
    </source>
</evidence>
<keyword evidence="9" id="KW-0812">Transmembrane</keyword>
<evidence type="ECO:0000256" key="4">
    <source>
        <dbReference type="ARBA" id="ARBA00022723"/>
    </source>
</evidence>
<gene>
    <name evidence="10" type="ORF">PCAMFM013_S004g000340</name>
</gene>
<dbReference type="InterPro" id="IPR002403">
    <property type="entry name" value="Cyt_P450_E_grp-IV"/>
</dbReference>
<dbReference type="GO" id="GO:0020037">
    <property type="term" value="F:heme binding"/>
    <property type="evidence" value="ECO:0007669"/>
    <property type="project" value="InterPro"/>
</dbReference>
<feature type="transmembrane region" description="Helical" evidence="9">
    <location>
        <begin position="12"/>
        <end position="30"/>
    </location>
</feature>
<keyword evidence="9" id="KW-1133">Transmembrane helix</keyword>
<dbReference type="Pfam" id="PF00067">
    <property type="entry name" value="p450"/>
    <property type="match status" value="1"/>
</dbReference>
<dbReference type="GO" id="GO:0004497">
    <property type="term" value="F:monooxygenase activity"/>
    <property type="evidence" value="ECO:0007669"/>
    <property type="project" value="UniProtKB-KW"/>
</dbReference>
<evidence type="ECO:0000256" key="9">
    <source>
        <dbReference type="SAM" id="Phobius"/>
    </source>
</evidence>
<dbReference type="GO" id="GO:0005506">
    <property type="term" value="F:iron ion binding"/>
    <property type="evidence" value="ECO:0007669"/>
    <property type="project" value="InterPro"/>
</dbReference>
<protein>
    <submittedName>
        <fullName evidence="10">Cytochrome P450</fullName>
    </submittedName>
</protein>
<keyword evidence="6 8" id="KW-0408">Iron</keyword>
<comment type="cofactor">
    <cofactor evidence="1 8">
        <name>heme</name>
        <dbReference type="ChEBI" id="CHEBI:30413"/>
    </cofactor>
</comment>
<evidence type="ECO:0000256" key="8">
    <source>
        <dbReference type="PIRSR" id="PIRSR602403-1"/>
    </source>
</evidence>
<reference evidence="10 11" key="1">
    <citation type="journal article" date="2014" name="Nat. Commun.">
        <title>Multiple recent horizontal transfers of a large genomic region in cheese making fungi.</title>
        <authorList>
            <person name="Cheeseman K."/>
            <person name="Ropars J."/>
            <person name="Renault P."/>
            <person name="Dupont J."/>
            <person name="Gouzy J."/>
            <person name="Branca A."/>
            <person name="Abraham A.L."/>
            <person name="Ceppi M."/>
            <person name="Conseiller E."/>
            <person name="Debuchy R."/>
            <person name="Malagnac F."/>
            <person name="Goarin A."/>
            <person name="Silar P."/>
            <person name="Lacoste S."/>
            <person name="Sallet E."/>
            <person name="Bensimon A."/>
            <person name="Giraud T."/>
            <person name="Brygoo Y."/>
        </authorList>
    </citation>
    <scope>NUCLEOTIDE SEQUENCE [LARGE SCALE GENOMIC DNA]</scope>
    <source>
        <strain evidence="11">FM 013</strain>
    </source>
</reference>